<dbReference type="InterPro" id="IPR038765">
    <property type="entry name" value="Papain-like_cys_pep_sf"/>
</dbReference>
<name>A0A843XWS7_COLES</name>
<dbReference type="AlphaFoldDB" id="A0A843XWS7"/>
<dbReference type="PANTHER" id="PTHR46915">
    <property type="entry name" value="UBIQUITIN-LIKE PROTEASE 4-RELATED"/>
    <property type="match status" value="1"/>
</dbReference>
<dbReference type="InterPro" id="IPR003653">
    <property type="entry name" value="Peptidase_C48_C"/>
</dbReference>
<keyword evidence="5" id="KW-0175">Coiled coil</keyword>
<proteinExistence type="inferred from homology"/>
<evidence type="ECO:0000259" key="6">
    <source>
        <dbReference type="PROSITE" id="PS50600"/>
    </source>
</evidence>
<dbReference type="PANTHER" id="PTHR46915:SF6">
    <property type="entry name" value="CYSTEINE PROTEINASES SUPERFAMILY PROTEIN"/>
    <property type="match status" value="1"/>
</dbReference>
<keyword evidence="4" id="KW-0788">Thiol protease</keyword>
<evidence type="ECO:0000256" key="2">
    <source>
        <dbReference type="ARBA" id="ARBA00022670"/>
    </source>
</evidence>
<evidence type="ECO:0000313" key="8">
    <source>
        <dbReference type="Proteomes" id="UP000652761"/>
    </source>
</evidence>
<dbReference type="SUPFAM" id="SSF54001">
    <property type="entry name" value="Cysteine proteinases"/>
    <property type="match status" value="1"/>
</dbReference>
<sequence length="324" mass="36877">MWLEIGKEQVDIEYVDCLLFSMFLNGFSNVLHWILKKGVFSKTYTFVPIVDGGHWNLLILCNFGKPLHKDCGPCMILLDSLHMTEPMSKEPNIRRFVRELYKASGRIETGRAINSIPLLLPGERDENKKLGDRVKDLEERIAKLERTKSKFQLISKRVKLLDMYGNIVAMGIVMSTDPTKIVMGRPIGENFCEVAVLLANKPESPIFIKDDNRKTMKDTIGSHILWFLQYTKRSYRHGGSCAWRLRPLGGVVHRTTYGWWRCSQDHHGWWLLLLQPPLSPSLPKLCPIRHAVPVTLKQRVGGRGDDVAALVGRGFPTEMGLCPA</sequence>
<evidence type="ECO:0000313" key="7">
    <source>
        <dbReference type="EMBL" id="MQM23573.1"/>
    </source>
</evidence>
<reference evidence="7" key="1">
    <citation type="submission" date="2017-07" db="EMBL/GenBank/DDBJ databases">
        <title>Taro Niue Genome Assembly and Annotation.</title>
        <authorList>
            <person name="Atibalentja N."/>
            <person name="Keating K."/>
            <person name="Fields C.J."/>
        </authorList>
    </citation>
    <scope>NUCLEOTIDE SEQUENCE</scope>
    <source>
        <strain evidence="7">Niue_2</strain>
        <tissue evidence="7">Leaf</tissue>
    </source>
</reference>
<comment type="caution">
    <text evidence="7">The sequence shown here is derived from an EMBL/GenBank/DDBJ whole genome shotgun (WGS) entry which is preliminary data.</text>
</comment>
<keyword evidence="3" id="KW-0378">Hydrolase</keyword>
<feature type="coiled-coil region" evidence="5">
    <location>
        <begin position="120"/>
        <end position="154"/>
    </location>
</feature>
<keyword evidence="2" id="KW-0645">Protease</keyword>
<dbReference type="InterPro" id="IPR004264">
    <property type="entry name" value="Transposase_23"/>
</dbReference>
<evidence type="ECO:0000256" key="3">
    <source>
        <dbReference type="ARBA" id="ARBA00022801"/>
    </source>
</evidence>
<accession>A0A843XWS7</accession>
<dbReference type="GO" id="GO:0006508">
    <property type="term" value="P:proteolysis"/>
    <property type="evidence" value="ECO:0007669"/>
    <property type="project" value="UniProtKB-KW"/>
</dbReference>
<dbReference type="Proteomes" id="UP000652761">
    <property type="component" value="Unassembled WGS sequence"/>
</dbReference>
<evidence type="ECO:0000256" key="5">
    <source>
        <dbReference type="SAM" id="Coils"/>
    </source>
</evidence>
<dbReference type="PROSITE" id="PS50600">
    <property type="entry name" value="ULP_PROTEASE"/>
    <property type="match status" value="1"/>
</dbReference>
<comment type="similarity">
    <text evidence="1">Belongs to the peptidase C48 family.</text>
</comment>
<feature type="domain" description="Ubiquitin-like protease family profile" evidence="6">
    <location>
        <begin position="1"/>
        <end position="231"/>
    </location>
</feature>
<organism evidence="7 8">
    <name type="scientific">Colocasia esculenta</name>
    <name type="common">Wild taro</name>
    <name type="synonym">Arum esculentum</name>
    <dbReference type="NCBI Taxonomy" id="4460"/>
    <lineage>
        <taxon>Eukaryota</taxon>
        <taxon>Viridiplantae</taxon>
        <taxon>Streptophyta</taxon>
        <taxon>Embryophyta</taxon>
        <taxon>Tracheophyta</taxon>
        <taxon>Spermatophyta</taxon>
        <taxon>Magnoliopsida</taxon>
        <taxon>Liliopsida</taxon>
        <taxon>Araceae</taxon>
        <taxon>Aroideae</taxon>
        <taxon>Colocasieae</taxon>
        <taxon>Colocasia</taxon>
    </lineage>
</organism>
<gene>
    <name evidence="7" type="ORF">Taro_056639</name>
</gene>
<protein>
    <recommendedName>
        <fullName evidence="6">Ubiquitin-like protease family profile domain-containing protein</fullName>
    </recommendedName>
</protein>
<dbReference type="Pfam" id="PF03017">
    <property type="entry name" value="Transposase_23"/>
    <property type="match status" value="1"/>
</dbReference>
<dbReference type="OrthoDB" id="732682at2759"/>
<dbReference type="Gene3D" id="3.30.310.130">
    <property type="entry name" value="Ubiquitin-related"/>
    <property type="match status" value="1"/>
</dbReference>
<dbReference type="GO" id="GO:0016926">
    <property type="term" value="P:protein desumoylation"/>
    <property type="evidence" value="ECO:0007669"/>
    <property type="project" value="UniProtKB-ARBA"/>
</dbReference>
<evidence type="ECO:0000256" key="4">
    <source>
        <dbReference type="ARBA" id="ARBA00022807"/>
    </source>
</evidence>
<dbReference type="GO" id="GO:0008234">
    <property type="term" value="F:cysteine-type peptidase activity"/>
    <property type="evidence" value="ECO:0007669"/>
    <property type="project" value="UniProtKB-KW"/>
</dbReference>
<evidence type="ECO:0000256" key="1">
    <source>
        <dbReference type="ARBA" id="ARBA00005234"/>
    </source>
</evidence>
<keyword evidence="8" id="KW-1185">Reference proteome</keyword>
<dbReference type="EMBL" id="NMUH01016928">
    <property type="protein sequence ID" value="MQM23573.1"/>
    <property type="molecule type" value="Genomic_DNA"/>
</dbReference>